<dbReference type="PANTHER" id="PTHR45622">
    <property type="entry name" value="UBIQUITIN-PROTEIN LIGASE E3A-RELATED"/>
    <property type="match status" value="1"/>
</dbReference>
<dbReference type="InterPro" id="IPR009091">
    <property type="entry name" value="RCC1/BLIP-II"/>
</dbReference>
<dbReference type="InterPro" id="IPR051709">
    <property type="entry name" value="Ub-ligase/GTPase-reg"/>
</dbReference>
<dbReference type="AlphaFoldDB" id="A0AAW9DA56"/>
<name>A0AAW9DA56_9BACT</name>
<dbReference type="InterPro" id="IPR000408">
    <property type="entry name" value="Reg_chr_condens"/>
</dbReference>
<keyword evidence="1" id="KW-0677">Repeat</keyword>
<evidence type="ECO:0000256" key="1">
    <source>
        <dbReference type="ARBA" id="ARBA00022737"/>
    </source>
</evidence>
<reference evidence="2" key="2">
    <citation type="submission" date="2023-07" db="EMBL/GenBank/DDBJ databases">
        <authorList>
            <person name="Zhang M."/>
            <person name="Zhou G."/>
        </authorList>
    </citation>
    <scope>NUCLEOTIDE SEQUENCE</scope>
    <source>
        <strain evidence="2">BJSY19SF1-2</strain>
    </source>
</reference>
<evidence type="ECO:0000313" key="3">
    <source>
        <dbReference type="Proteomes" id="UP001283691"/>
    </source>
</evidence>
<dbReference type="EMBL" id="JAUQUR010000002">
    <property type="protein sequence ID" value="MDX4069115.1"/>
    <property type="molecule type" value="Genomic_DNA"/>
</dbReference>
<organism evidence="2 3">
    <name type="scientific">Aliarcobacter skirrowii</name>
    <dbReference type="NCBI Taxonomy" id="28200"/>
    <lineage>
        <taxon>Bacteria</taxon>
        <taxon>Pseudomonadati</taxon>
        <taxon>Campylobacterota</taxon>
        <taxon>Epsilonproteobacteria</taxon>
        <taxon>Campylobacterales</taxon>
        <taxon>Arcobacteraceae</taxon>
        <taxon>Aliarcobacter</taxon>
    </lineage>
</organism>
<dbReference type="SUPFAM" id="SSF50985">
    <property type="entry name" value="RCC1/BLIP-II"/>
    <property type="match status" value="2"/>
</dbReference>
<dbReference type="Pfam" id="PF00415">
    <property type="entry name" value="RCC1"/>
    <property type="match status" value="2"/>
</dbReference>
<evidence type="ECO:0008006" key="4">
    <source>
        <dbReference type="Google" id="ProtNLM"/>
    </source>
</evidence>
<comment type="caution">
    <text evidence="2">The sequence shown here is derived from an EMBL/GenBank/DDBJ whole genome shotgun (WGS) entry which is preliminary data.</text>
</comment>
<dbReference type="PROSITE" id="PS50012">
    <property type="entry name" value="RCC1_3"/>
    <property type="match status" value="1"/>
</dbReference>
<dbReference type="Proteomes" id="UP001283691">
    <property type="component" value="Unassembled WGS sequence"/>
</dbReference>
<dbReference type="PRINTS" id="PR00633">
    <property type="entry name" value="RCCNDNSATION"/>
</dbReference>
<reference evidence="2" key="1">
    <citation type="journal article" date="2023" name="Front. Microbiol.">
        <title>Genomic diversity and taxonomic marker for Arcobacter species.</title>
        <authorList>
            <person name="Zhou G."/>
            <person name="Gu Y."/>
            <person name="Wang H."/>
            <person name="Chen X."/>
            <person name="Zhang X."/>
            <person name="Shao Z."/>
            <person name="Yan X."/>
            <person name="Zhang J."/>
            <person name="Zhang M."/>
        </authorList>
    </citation>
    <scope>NUCLEOTIDE SEQUENCE</scope>
    <source>
        <strain evidence="2">BJSY19SF1-2</strain>
    </source>
</reference>
<sequence length="513" mass="55689">MANSTVRTDRIGAKNSSISYDIGDFLVQEDGVVKTTANNEDLTIQNTLKLEGVTLQEIYSQINSQINSQFDSAIKLITKSDTQAISNNFIVAVTKDEEIRVKGQNTYFLNGATATNNGYITINNPNKTSKIKEVVVANTNLYVLYEDSNLYVMGKNSYGCLGIGNAVEQYELVHSSSDVKKIVASSSGHHLESNYAFILKNDGTVWATGRNVSGQLGTGDAVDILAWTQVPFLDEVGEISDIFCAGTENAASYILTIDGKLLSCGYNGLGALGFNDTTNRNTFQIIPALLNTKITKFVVASGFNSVNYTISCLALSENGQLFAWGSNGFGQLGTNDTTQKNNPVLVSITLDVDEVVEELYAPTSSYNFFIKTNKNKLFGAGNNAYGQLNQGNTTDSNIFIKVFEDVKSIYITSCLSYGYLIGLYIITNDNKLFVCGYNVSGVLGKNKITNISTAEQVEFEHIAKIKQIVSGGLNTPFVCILQEDGKVFACGNNASGQINMPVSTTVNRLTRIF</sequence>
<evidence type="ECO:0000313" key="2">
    <source>
        <dbReference type="EMBL" id="MDX4069115.1"/>
    </source>
</evidence>
<dbReference type="PANTHER" id="PTHR45622:SF58">
    <property type="entry name" value="REGULATOR OF CHROMOSOME CONDENSATION DOMAIN-CONTAINING PROTEIN"/>
    <property type="match status" value="1"/>
</dbReference>
<accession>A0AAW9DA56</accession>
<dbReference type="RefSeq" id="WP_319047879.1">
    <property type="nucleotide sequence ID" value="NZ_JAUQUR010000002.1"/>
</dbReference>
<gene>
    <name evidence="2" type="ORF">Q6A80_05180</name>
</gene>
<protein>
    <recommendedName>
        <fullName evidence="4">Chromosome condensation regulator RCC1</fullName>
    </recommendedName>
</protein>
<dbReference type="Gene3D" id="2.130.10.30">
    <property type="entry name" value="Regulator of chromosome condensation 1/beta-lactamase-inhibitor protein II"/>
    <property type="match status" value="2"/>
</dbReference>
<proteinExistence type="predicted"/>